<accession>A0ABR1L7C3</accession>
<dbReference type="EMBL" id="JBBPDW010000057">
    <property type="protein sequence ID" value="KAK7531131.1"/>
    <property type="molecule type" value="Genomic_DNA"/>
</dbReference>
<evidence type="ECO:0000313" key="2">
    <source>
        <dbReference type="EMBL" id="KAK7531131.1"/>
    </source>
</evidence>
<evidence type="ECO:0000313" key="3">
    <source>
        <dbReference type="Proteomes" id="UP001365128"/>
    </source>
</evidence>
<feature type="region of interest" description="Disordered" evidence="1">
    <location>
        <begin position="93"/>
        <end position="120"/>
    </location>
</feature>
<sequence length="325" mass="35645">MSLAPFNAAIGPIVDLVTVLPPPNQIPPRELPHGCNLDERPPRFTYDPITYFKTATATFTLILDHTTLIPHADGSTETTIAPFKTTIEQPYTETLTKPTDGPSQPSSPSVGKEGVVKERRRGEAPITEVVVVTEWTTVTALDTVTVHLVPSPTLVTQEVTATVYPIPAPLTTERNPPVPRDEHHLAAAAAAAVLEEGTKIALRGSFDNLYRHYHLHYFDSGISPLHVFSDINAVNDHLGHQLCGPTKHVHYIRIRNSIFFDHFILACYHYHDVCECVVVVVVSRHNNNAERDADAKHQQRGGCGWWRQRRGGVGGDHGGAVGPVG</sequence>
<evidence type="ECO:0000256" key="1">
    <source>
        <dbReference type="SAM" id="MobiDB-lite"/>
    </source>
</evidence>
<comment type="caution">
    <text evidence="2">The sequence shown here is derived from an EMBL/GenBank/DDBJ whole genome shotgun (WGS) entry which is preliminary data.</text>
</comment>
<protein>
    <submittedName>
        <fullName evidence="2">Uncharacterized protein</fullName>
    </submittedName>
</protein>
<organism evidence="2 3">
    <name type="scientific">Phyllosticta citricarpa</name>
    <dbReference type="NCBI Taxonomy" id="55181"/>
    <lineage>
        <taxon>Eukaryota</taxon>
        <taxon>Fungi</taxon>
        <taxon>Dikarya</taxon>
        <taxon>Ascomycota</taxon>
        <taxon>Pezizomycotina</taxon>
        <taxon>Dothideomycetes</taxon>
        <taxon>Dothideomycetes incertae sedis</taxon>
        <taxon>Botryosphaeriales</taxon>
        <taxon>Phyllostictaceae</taxon>
        <taxon>Phyllosticta</taxon>
    </lineage>
</organism>
<gene>
    <name evidence="2" type="ORF">IWX46DRAFT_645059</name>
</gene>
<proteinExistence type="predicted"/>
<reference evidence="2 3" key="1">
    <citation type="submission" date="2024-04" db="EMBL/GenBank/DDBJ databases">
        <title>Phyllosticta paracitricarpa is synonymous to the EU quarantine fungus P. citricarpa based on phylogenomic analyses.</title>
        <authorList>
            <consortium name="Lawrence Berkeley National Laboratory"/>
            <person name="Van Ingen-Buijs V.A."/>
            <person name="Van Westerhoven A.C."/>
            <person name="Haridas S."/>
            <person name="Skiadas P."/>
            <person name="Martin F."/>
            <person name="Groenewald J.Z."/>
            <person name="Crous P.W."/>
            <person name="Seidl M.F."/>
        </authorList>
    </citation>
    <scope>NUCLEOTIDE SEQUENCE [LARGE SCALE GENOMIC DNA]</scope>
    <source>
        <strain evidence="2 3">CBS 122670</strain>
    </source>
</reference>
<feature type="compositionally biased region" description="Polar residues" evidence="1">
    <location>
        <begin position="93"/>
        <end position="109"/>
    </location>
</feature>
<dbReference type="Proteomes" id="UP001365128">
    <property type="component" value="Unassembled WGS sequence"/>
</dbReference>
<name>A0ABR1L7C3_9PEZI</name>
<keyword evidence="3" id="KW-1185">Reference proteome</keyword>